<keyword evidence="1" id="KW-0472">Membrane</keyword>
<keyword evidence="1" id="KW-1133">Transmembrane helix</keyword>
<evidence type="ECO:0000313" key="2">
    <source>
        <dbReference type="EMBL" id="TSJ90298.1"/>
    </source>
</evidence>
<evidence type="ECO:0000256" key="1">
    <source>
        <dbReference type="SAM" id="Phobius"/>
    </source>
</evidence>
<evidence type="ECO:0000313" key="3">
    <source>
        <dbReference type="Proteomes" id="UP000319138"/>
    </source>
</evidence>
<dbReference type="Proteomes" id="UP000319138">
    <property type="component" value="Unassembled WGS sequence"/>
</dbReference>
<proteinExistence type="predicted"/>
<dbReference type="EMBL" id="VMHL01000002">
    <property type="protein sequence ID" value="TSJ90298.1"/>
    <property type="molecule type" value="Genomic_DNA"/>
</dbReference>
<gene>
    <name evidence="2" type="ORF">FPQ14_04320</name>
</gene>
<accession>A0A556RN06</accession>
<keyword evidence="1" id="KW-0812">Transmembrane</keyword>
<dbReference type="AlphaFoldDB" id="A0A556RN06"/>
<reference evidence="2 3" key="1">
    <citation type="submission" date="2019-07" db="EMBL/GenBank/DDBJ databases">
        <title>Gilliamella genomes.</title>
        <authorList>
            <person name="Zheng H."/>
        </authorList>
    </citation>
    <scope>NUCLEOTIDE SEQUENCE [LARGE SCALE GENOMIC DNA]</scope>
    <source>
        <strain evidence="2 3">W8131</strain>
    </source>
</reference>
<feature type="transmembrane region" description="Helical" evidence="1">
    <location>
        <begin position="39"/>
        <end position="63"/>
    </location>
</feature>
<name>A0A556RN06_9GAMM</name>
<protein>
    <submittedName>
        <fullName evidence="2">Uncharacterized protein</fullName>
    </submittedName>
</protein>
<organism evidence="2 3">
    <name type="scientific">Gilliamella apicola</name>
    <dbReference type="NCBI Taxonomy" id="1196095"/>
    <lineage>
        <taxon>Bacteria</taxon>
        <taxon>Pseudomonadati</taxon>
        <taxon>Pseudomonadota</taxon>
        <taxon>Gammaproteobacteria</taxon>
        <taxon>Orbales</taxon>
        <taxon>Orbaceae</taxon>
        <taxon>Gilliamella</taxon>
    </lineage>
</organism>
<dbReference type="RefSeq" id="WP_144188728.1">
    <property type="nucleotide sequence ID" value="NZ_VMHL01000002.1"/>
</dbReference>
<comment type="caution">
    <text evidence="2">The sequence shown here is derived from an EMBL/GenBank/DDBJ whole genome shotgun (WGS) entry which is preliminary data.</text>
</comment>
<sequence length="126" mass="14940">MLNLKSVFLFLMLFLLTITYSYAAVVSTRFYTIGGNSEQVFFFVFSKFLIILFVIMISIVGVIENRIQNKNIRKPKKPKKIFKTDVPLIKSVQEFKKLKKNSNQHRIFAFLGKYFYRLKEFFSKKS</sequence>